<comment type="function">
    <text evidence="3">Required for formate dehydrogenase (FDH) activity. Acts as a sulfur carrier protein that transfers sulfur from IscS to the molybdenum cofactor prior to its insertion into FDH.</text>
</comment>
<evidence type="ECO:0000313" key="4">
    <source>
        <dbReference type="EMBL" id="SHG08370.1"/>
    </source>
</evidence>
<evidence type="ECO:0000256" key="2">
    <source>
        <dbReference type="ARBA" id="ARBA00023150"/>
    </source>
</evidence>
<dbReference type="Pfam" id="PF02634">
    <property type="entry name" value="FdhD-NarQ"/>
    <property type="match status" value="1"/>
</dbReference>
<dbReference type="Gene3D" id="3.40.140.10">
    <property type="entry name" value="Cytidine Deaminase, domain 2"/>
    <property type="match status" value="1"/>
</dbReference>
<feature type="active site" description="Cysteine persulfide intermediate" evidence="3">
    <location>
        <position position="111"/>
    </location>
</feature>
<dbReference type="GO" id="GO:0016783">
    <property type="term" value="F:sulfurtransferase activity"/>
    <property type="evidence" value="ECO:0007669"/>
    <property type="project" value="InterPro"/>
</dbReference>
<dbReference type="PANTHER" id="PTHR30592">
    <property type="entry name" value="FORMATE DEHYDROGENASE"/>
    <property type="match status" value="1"/>
</dbReference>
<dbReference type="AlphaFoldDB" id="A0A1M5GXD8"/>
<gene>
    <name evidence="3" type="primary">fdhD</name>
    <name evidence="4" type="ORF">SAMN05444169_0438</name>
</gene>
<comment type="similarity">
    <text evidence="3">Belongs to the FdhD family.</text>
</comment>
<dbReference type="GO" id="GO:0097163">
    <property type="term" value="F:sulfur carrier activity"/>
    <property type="evidence" value="ECO:0007669"/>
    <property type="project" value="UniProtKB-UniRule"/>
</dbReference>
<sequence>MIASAAFRERPKLAWRDGRAGPASRLVAEEKAVALSYGGSTYAVMMATPSDLEDFGIGFSITEGIVEQAGEIASIELIAGDLGVEVRMWLEGDRTASLAARRRATVGPVGCGLCGIESLEQAARTAPQVASETIFHACDLLDAMRALAPLQHLNQATRAVHAAAFWRASAGIGVVREDVGRHNALDKLAGAMMREGGSLSDGAVLLTSRVSVEMVQKTAMIGVPLLIAVSAPTTLAIEIADAAGITLVGIARDDGYEVFTHPGRIVFPGKARPKTSDEFELFPAG</sequence>
<organism evidence="4 5">
    <name type="scientific">Bradyrhizobium erythrophlei</name>
    <dbReference type="NCBI Taxonomy" id="1437360"/>
    <lineage>
        <taxon>Bacteria</taxon>
        <taxon>Pseudomonadati</taxon>
        <taxon>Pseudomonadota</taxon>
        <taxon>Alphaproteobacteria</taxon>
        <taxon>Hyphomicrobiales</taxon>
        <taxon>Nitrobacteraceae</taxon>
        <taxon>Bradyrhizobium</taxon>
    </lineage>
</organism>
<dbReference type="PIRSF" id="PIRSF015626">
    <property type="entry name" value="FdhD"/>
    <property type="match status" value="1"/>
</dbReference>
<dbReference type="EMBL" id="LT670818">
    <property type="protein sequence ID" value="SHG08370.1"/>
    <property type="molecule type" value="Genomic_DNA"/>
</dbReference>
<comment type="caution">
    <text evidence="3">Lacks conserved residue(s) required for the propagation of feature annotation.</text>
</comment>
<dbReference type="PANTHER" id="PTHR30592:SF1">
    <property type="entry name" value="SULFUR CARRIER PROTEIN FDHD"/>
    <property type="match status" value="1"/>
</dbReference>
<evidence type="ECO:0000256" key="3">
    <source>
        <dbReference type="HAMAP-Rule" id="MF_00187"/>
    </source>
</evidence>
<dbReference type="InterPro" id="IPR016193">
    <property type="entry name" value="Cytidine_deaminase-like"/>
</dbReference>
<dbReference type="Gene3D" id="3.10.20.10">
    <property type="match status" value="1"/>
</dbReference>
<dbReference type="HAMAP" id="MF_00187">
    <property type="entry name" value="FdhD"/>
    <property type="match status" value="1"/>
</dbReference>
<dbReference type="OrthoDB" id="3197277at2"/>
<dbReference type="GO" id="GO:0005737">
    <property type="term" value="C:cytoplasm"/>
    <property type="evidence" value="ECO:0007669"/>
    <property type="project" value="UniProtKB-SubCell"/>
</dbReference>
<comment type="subcellular location">
    <subcellularLocation>
        <location evidence="3">Cytoplasm</location>
    </subcellularLocation>
</comment>
<proteinExistence type="inferred from homology"/>
<dbReference type="SUPFAM" id="SSF53927">
    <property type="entry name" value="Cytidine deaminase-like"/>
    <property type="match status" value="1"/>
</dbReference>
<protein>
    <recommendedName>
        <fullName evidence="3">Sulfur carrier protein FdhD</fullName>
    </recommendedName>
</protein>
<dbReference type="InterPro" id="IPR003786">
    <property type="entry name" value="FdhD"/>
</dbReference>
<evidence type="ECO:0000256" key="1">
    <source>
        <dbReference type="ARBA" id="ARBA00022490"/>
    </source>
</evidence>
<keyword evidence="1 3" id="KW-0963">Cytoplasm</keyword>
<dbReference type="RefSeq" id="WP_079564413.1">
    <property type="nucleotide sequence ID" value="NZ_LT670818.1"/>
</dbReference>
<dbReference type="Proteomes" id="UP000190675">
    <property type="component" value="Chromosome I"/>
</dbReference>
<accession>A0A1M5GXD8</accession>
<keyword evidence="2 3" id="KW-0501">Molybdenum cofactor biosynthesis</keyword>
<dbReference type="NCBIfam" id="TIGR00129">
    <property type="entry name" value="fdhD_narQ"/>
    <property type="match status" value="1"/>
</dbReference>
<dbReference type="GO" id="GO:0006777">
    <property type="term" value="P:Mo-molybdopterin cofactor biosynthetic process"/>
    <property type="evidence" value="ECO:0007669"/>
    <property type="project" value="UniProtKB-UniRule"/>
</dbReference>
<evidence type="ECO:0000313" key="5">
    <source>
        <dbReference type="Proteomes" id="UP000190675"/>
    </source>
</evidence>
<name>A0A1M5GXD8_9BRAD</name>
<reference evidence="4 5" key="1">
    <citation type="submission" date="2016-11" db="EMBL/GenBank/DDBJ databases">
        <authorList>
            <person name="Jaros S."/>
            <person name="Januszkiewicz K."/>
            <person name="Wedrychowicz H."/>
        </authorList>
    </citation>
    <scope>NUCLEOTIDE SEQUENCE [LARGE SCALE GENOMIC DNA]</scope>
    <source>
        <strain evidence="4 5">GAS242</strain>
    </source>
</reference>